<reference evidence="5 6" key="1">
    <citation type="submission" date="2018-11" db="EMBL/GenBank/DDBJ databases">
        <title>Genome sequencing and assembly of Clostridium tagluense strain A121.</title>
        <authorList>
            <person name="Murakami T."/>
            <person name="Segawa T."/>
            <person name="Shcherbakova V.A."/>
            <person name="Mori H."/>
            <person name="Yoshimura Y."/>
        </authorList>
    </citation>
    <scope>NUCLEOTIDE SEQUENCE [LARGE SCALE GENOMIC DNA]</scope>
    <source>
        <strain evidence="5 6">A121</strain>
    </source>
</reference>
<evidence type="ECO:0000256" key="1">
    <source>
        <dbReference type="ARBA" id="ARBA00008814"/>
    </source>
</evidence>
<accession>A0A401UR19</accession>
<dbReference type="AlphaFoldDB" id="A0A401UR19"/>
<evidence type="ECO:0000313" key="5">
    <source>
        <dbReference type="EMBL" id="GCD11974.1"/>
    </source>
</evidence>
<organism evidence="5 6">
    <name type="scientific">Clostridium tagluense</name>
    <dbReference type="NCBI Taxonomy" id="360422"/>
    <lineage>
        <taxon>Bacteria</taxon>
        <taxon>Bacillati</taxon>
        <taxon>Bacillota</taxon>
        <taxon>Clostridia</taxon>
        <taxon>Eubacteriales</taxon>
        <taxon>Clostridiaceae</taxon>
        <taxon>Clostridium</taxon>
    </lineage>
</organism>
<protein>
    <submittedName>
        <fullName evidence="5">ABC transporter substrate-binding protein</fullName>
    </submittedName>
</protein>
<keyword evidence="6" id="KW-1185">Reference proteome</keyword>
<name>A0A401UR19_9CLOT</name>
<dbReference type="EMBL" id="BHYK01000024">
    <property type="protein sequence ID" value="GCD11974.1"/>
    <property type="molecule type" value="Genomic_DNA"/>
</dbReference>
<dbReference type="PANTHER" id="PTHR30535">
    <property type="entry name" value="VITAMIN B12-BINDING PROTEIN"/>
    <property type="match status" value="1"/>
</dbReference>
<dbReference type="NCBIfam" id="NF038402">
    <property type="entry name" value="TroA_like"/>
    <property type="match status" value="1"/>
</dbReference>
<dbReference type="Pfam" id="PF01497">
    <property type="entry name" value="Peripla_BP_2"/>
    <property type="match status" value="1"/>
</dbReference>
<dbReference type="InterPro" id="IPR050902">
    <property type="entry name" value="ABC_Transporter_SBP"/>
</dbReference>
<proteinExistence type="inferred from homology"/>
<comment type="caution">
    <text evidence="5">The sequence shown here is derived from an EMBL/GenBank/DDBJ whole genome shotgun (WGS) entry which is preliminary data.</text>
</comment>
<gene>
    <name evidence="5" type="ORF">Ctaglu_35970</name>
</gene>
<feature type="signal peptide" evidence="3">
    <location>
        <begin position="1"/>
        <end position="21"/>
    </location>
</feature>
<dbReference type="Proteomes" id="UP000287872">
    <property type="component" value="Unassembled WGS sequence"/>
</dbReference>
<feature type="domain" description="Fe/B12 periplasmic-binding" evidence="4">
    <location>
        <begin position="65"/>
        <end position="313"/>
    </location>
</feature>
<evidence type="ECO:0000259" key="4">
    <source>
        <dbReference type="PROSITE" id="PS50983"/>
    </source>
</evidence>
<dbReference type="InterPro" id="IPR054828">
    <property type="entry name" value="Vit_B12_bind_prot"/>
</dbReference>
<dbReference type="InterPro" id="IPR002491">
    <property type="entry name" value="ABC_transptr_periplasmic_BD"/>
</dbReference>
<dbReference type="RefSeq" id="WP_125004257.1">
    <property type="nucleotide sequence ID" value="NZ_BHYK01000024.1"/>
</dbReference>
<dbReference type="SUPFAM" id="SSF53807">
    <property type="entry name" value="Helical backbone' metal receptor"/>
    <property type="match status" value="1"/>
</dbReference>
<evidence type="ECO:0000256" key="2">
    <source>
        <dbReference type="ARBA" id="ARBA00022729"/>
    </source>
</evidence>
<comment type="similarity">
    <text evidence="1">Belongs to the bacterial solute-binding protein 8 family.</text>
</comment>
<dbReference type="Gene3D" id="3.40.50.1980">
    <property type="entry name" value="Nitrogenase molybdenum iron protein domain"/>
    <property type="match status" value="2"/>
</dbReference>
<dbReference type="CDD" id="cd01143">
    <property type="entry name" value="YvrC"/>
    <property type="match status" value="1"/>
</dbReference>
<dbReference type="GO" id="GO:0071281">
    <property type="term" value="P:cellular response to iron ion"/>
    <property type="evidence" value="ECO:0007669"/>
    <property type="project" value="TreeGrafter"/>
</dbReference>
<dbReference type="PROSITE" id="PS50983">
    <property type="entry name" value="FE_B12_PBP"/>
    <property type="match status" value="1"/>
</dbReference>
<dbReference type="PROSITE" id="PS51257">
    <property type="entry name" value="PROKAR_LIPOPROTEIN"/>
    <property type="match status" value="1"/>
</dbReference>
<dbReference type="OrthoDB" id="9816357at2"/>
<feature type="chain" id="PRO_5038775763" evidence="3">
    <location>
        <begin position="22"/>
        <end position="315"/>
    </location>
</feature>
<dbReference type="PANTHER" id="PTHR30535:SF34">
    <property type="entry name" value="MOLYBDATE-BINDING PROTEIN MOLA"/>
    <property type="match status" value="1"/>
</dbReference>
<sequence>MFKKKSIINIVLAIFVCFVFSACGNKATSSKEPNITKKEAVGVLYPIKVVDSYKRTVTIEKEPKRIITIAPNITEGVYALGKGGNLVGRSDYDDYPTETLKVASVGSLLKPNIEKIVELKPDVVIASTHFDKTVVKKLEALNIKVIVLYGEESFAGVYDTMSKLGQVVNASEKAQSIISDMKKKVADITSKVANAKKPTVYYVAGFGKSGDFTAGKDTFIGNMIEIAGGKNAADDAIGWKYSVEKLVEKNPDILICSKFFDTKKGIEATNGYKDLKAVKNGKLSGIDDNTIVRQGPRLAEGLEAMAKLIHPELFK</sequence>
<evidence type="ECO:0000256" key="3">
    <source>
        <dbReference type="SAM" id="SignalP"/>
    </source>
</evidence>
<keyword evidence="2 3" id="KW-0732">Signal</keyword>
<evidence type="ECO:0000313" key="6">
    <source>
        <dbReference type="Proteomes" id="UP000287872"/>
    </source>
</evidence>